<feature type="region of interest" description="Disordered" evidence="9">
    <location>
        <begin position="314"/>
        <end position="342"/>
    </location>
</feature>
<dbReference type="SMART" id="SM00387">
    <property type="entry name" value="HATPase_c"/>
    <property type="match status" value="1"/>
</dbReference>
<evidence type="ECO:0000256" key="2">
    <source>
        <dbReference type="ARBA" id="ARBA00012438"/>
    </source>
</evidence>
<keyword evidence="13" id="KW-1185">Reference proteome</keyword>
<dbReference type="PANTHER" id="PTHR24421">
    <property type="entry name" value="NITRATE/NITRITE SENSOR PROTEIN NARX-RELATED"/>
    <property type="match status" value="1"/>
</dbReference>
<evidence type="ECO:0000313" key="13">
    <source>
        <dbReference type="Proteomes" id="UP000280501"/>
    </source>
</evidence>
<feature type="transmembrane region" description="Helical" evidence="10">
    <location>
        <begin position="126"/>
        <end position="146"/>
    </location>
</feature>
<keyword evidence="5" id="KW-0547">Nucleotide-binding</keyword>
<dbReference type="InterPro" id="IPR055558">
    <property type="entry name" value="DUF7134"/>
</dbReference>
<evidence type="ECO:0000256" key="9">
    <source>
        <dbReference type="SAM" id="MobiDB-lite"/>
    </source>
</evidence>
<keyword evidence="8" id="KW-0902">Two-component regulatory system</keyword>
<accession>A0A3N4ZGV4</accession>
<keyword evidence="6 12" id="KW-0418">Kinase</keyword>
<evidence type="ECO:0000256" key="3">
    <source>
        <dbReference type="ARBA" id="ARBA00022553"/>
    </source>
</evidence>
<feature type="transmembrane region" description="Helical" evidence="10">
    <location>
        <begin position="69"/>
        <end position="90"/>
    </location>
</feature>
<dbReference type="CDD" id="cd16917">
    <property type="entry name" value="HATPase_UhpB-NarQ-NarX-like"/>
    <property type="match status" value="1"/>
</dbReference>
<feature type="compositionally biased region" description="Low complexity" evidence="9">
    <location>
        <begin position="315"/>
        <end position="336"/>
    </location>
</feature>
<keyword evidence="10" id="KW-0472">Membrane</keyword>
<feature type="transmembrane region" description="Helical" evidence="10">
    <location>
        <begin position="102"/>
        <end position="119"/>
    </location>
</feature>
<feature type="compositionally biased region" description="Polar residues" evidence="9">
    <location>
        <begin position="1"/>
        <end position="10"/>
    </location>
</feature>
<dbReference type="Gene3D" id="3.30.565.10">
    <property type="entry name" value="Histidine kinase-like ATPase, C-terminal domain"/>
    <property type="match status" value="1"/>
</dbReference>
<keyword evidence="10" id="KW-1133">Transmembrane helix</keyword>
<dbReference type="EC" id="2.7.13.3" evidence="2"/>
<dbReference type="InterPro" id="IPR036890">
    <property type="entry name" value="HATPase_C_sf"/>
</dbReference>
<evidence type="ECO:0000259" key="11">
    <source>
        <dbReference type="PROSITE" id="PS50109"/>
    </source>
</evidence>
<dbReference type="SUPFAM" id="SSF55874">
    <property type="entry name" value="ATPase domain of HSP90 chaperone/DNA topoisomerase II/histidine kinase"/>
    <property type="match status" value="1"/>
</dbReference>
<evidence type="ECO:0000256" key="1">
    <source>
        <dbReference type="ARBA" id="ARBA00000085"/>
    </source>
</evidence>
<evidence type="ECO:0000256" key="10">
    <source>
        <dbReference type="SAM" id="Phobius"/>
    </source>
</evidence>
<dbReference type="EMBL" id="RKQZ01000001">
    <property type="protein sequence ID" value="RPF20085.1"/>
    <property type="molecule type" value="Genomic_DNA"/>
</dbReference>
<dbReference type="Proteomes" id="UP000280501">
    <property type="component" value="Unassembled WGS sequence"/>
</dbReference>
<reference evidence="12 13" key="1">
    <citation type="submission" date="2018-11" db="EMBL/GenBank/DDBJ databases">
        <title>Sequencing the genomes of 1000 actinobacteria strains.</title>
        <authorList>
            <person name="Klenk H.-P."/>
        </authorList>
    </citation>
    <scope>NUCLEOTIDE SEQUENCE [LARGE SCALE GENOMIC DNA]</scope>
    <source>
        <strain evidence="12 13">DSM 15700</strain>
    </source>
</reference>
<evidence type="ECO:0000256" key="4">
    <source>
        <dbReference type="ARBA" id="ARBA00022679"/>
    </source>
</evidence>
<keyword evidence="4" id="KW-0808">Transferase</keyword>
<evidence type="ECO:0000313" key="12">
    <source>
        <dbReference type="EMBL" id="RPF20085.1"/>
    </source>
</evidence>
<evidence type="ECO:0000256" key="6">
    <source>
        <dbReference type="ARBA" id="ARBA00022777"/>
    </source>
</evidence>
<feature type="domain" description="Histidine kinase" evidence="11">
    <location>
        <begin position="383"/>
        <end position="475"/>
    </location>
</feature>
<keyword evidence="7" id="KW-0067">ATP-binding</keyword>
<feature type="transmembrane region" description="Helical" evidence="10">
    <location>
        <begin position="166"/>
        <end position="184"/>
    </location>
</feature>
<gene>
    <name evidence="12" type="ORF">EDD34_0662</name>
</gene>
<dbReference type="Pfam" id="PF23539">
    <property type="entry name" value="DUF7134"/>
    <property type="match status" value="1"/>
</dbReference>
<dbReference type="Pfam" id="PF02518">
    <property type="entry name" value="HATPase_c"/>
    <property type="match status" value="1"/>
</dbReference>
<comment type="caution">
    <text evidence="12">The sequence shown here is derived from an EMBL/GenBank/DDBJ whole genome shotgun (WGS) entry which is preliminary data.</text>
</comment>
<dbReference type="GO" id="GO:0046983">
    <property type="term" value="F:protein dimerization activity"/>
    <property type="evidence" value="ECO:0007669"/>
    <property type="project" value="InterPro"/>
</dbReference>
<name>A0A3N4ZGV4_9MICO</name>
<dbReference type="GO" id="GO:0016020">
    <property type="term" value="C:membrane"/>
    <property type="evidence" value="ECO:0007669"/>
    <property type="project" value="InterPro"/>
</dbReference>
<dbReference type="InterPro" id="IPR050482">
    <property type="entry name" value="Sensor_HK_TwoCompSys"/>
</dbReference>
<evidence type="ECO:0000256" key="5">
    <source>
        <dbReference type="ARBA" id="ARBA00022741"/>
    </source>
</evidence>
<keyword evidence="10" id="KW-0812">Transmembrane</keyword>
<feature type="region of interest" description="Disordered" evidence="9">
    <location>
        <begin position="1"/>
        <end position="28"/>
    </location>
</feature>
<proteinExistence type="predicted"/>
<dbReference type="PANTHER" id="PTHR24421:SF10">
    <property type="entry name" value="NITRATE_NITRITE SENSOR PROTEIN NARQ"/>
    <property type="match status" value="1"/>
</dbReference>
<dbReference type="Pfam" id="PF07730">
    <property type="entry name" value="HisKA_3"/>
    <property type="match status" value="1"/>
</dbReference>
<organism evidence="12 13">
    <name type="scientific">Myceligenerans xiligouense</name>
    <dbReference type="NCBI Taxonomy" id="253184"/>
    <lineage>
        <taxon>Bacteria</taxon>
        <taxon>Bacillati</taxon>
        <taxon>Actinomycetota</taxon>
        <taxon>Actinomycetes</taxon>
        <taxon>Micrococcales</taxon>
        <taxon>Promicromonosporaceae</taxon>
        <taxon>Myceligenerans</taxon>
    </lineage>
</organism>
<feature type="transmembrane region" description="Helical" evidence="10">
    <location>
        <begin position="196"/>
        <end position="217"/>
    </location>
</feature>
<evidence type="ECO:0000256" key="8">
    <source>
        <dbReference type="ARBA" id="ARBA00023012"/>
    </source>
</evidence>
<sequence>MGRGTSSGLTNRFGGSFGEPATNRTNHPRVQANCYHGMTRGSTAGHTLATVESPSLYERVSGWFERHRFATDVTVALVLGGFVLVAAVSATEAMVWASGLPGWFPAVWSALMMVPMAWVRTRPVASTGAMLVLALTHMGLGVPVMLPADLMLPYSLYGLTAYGPRWGPRAGIIAAAAGCFLLYLETKILSGDTGGGAEAAGAFAFLIFCTAWALGLFRRSRRAMLDALRDRAERLQLESDQQATIAAGAERARIAREMHDVVAHSLSVVIAQADGGRYAARADPEAASRALDTIAETGRAALADMRKILGVLRTSPAPGEAPGAPSDGPGATGSAAEPAPIAPQPDVTQIEALVEQSRSDGMRVSYARIGEERQLPPGIGLNIYRVAQEALTNVRKHAGPDPQATVLIRWGEREIELKVSDDGRGLASNTQSGAPGPGYGLVGMRERAELFGGSLTAGPRSGGGFQVRFVVPVPAAPSGVGHLRFAPHEASADGSGGDGVPTDAPDGAASGATTGATAGRSARTATDEES</sequence>
<keyword evidence="3" id="KW-0597">Phosphoprotein</keyword>
<dbReference type="InterPro" id="IPR003594">
    <property type="entry name" value="HATPase_dom"/>
</dbReference>
<feature type="region of interest" description="Disordered" evidence="9">
    <location>
        <begin position="486"/>
        <end position="530"/>
    </location>
</feature>
<feature type="compositionally biased region" description="Low complexity" evidence="9">
    <location>
        <begin position="501"/>
        <end position="524"/>
    </location>
</feature>
<dbReference type="GO" id="GO:0005524">
    <property type="term" value="F:ATP binding"/>
    <property type="evidence" value="ECO:0007669"/>
    <property type="project" value="UniProtKB-KW"/>
</dbReference>
<protein>
    <recommendedName>
        <fullName evidence="2">histidine kinase</fullName>
        <ecNumber evidence="2">2.7.13.3</ecNumber>
    </recommendedName>
</protein>
<dbReference type="GO" id="GO:0000155">
    <property type="term" value="F:phosphorelay sensor kinase activity"/>
    <property type="evidence" value="ECO:0007669"/>
    <property type="project" value="InterPro"/>
</dbReference>
<comment type="catalytic activity">
    <reaction evidence="1">
        <text>ATP + protein L-histidine = ADP + protein N-phospho-L-histidine.</text>
        <dbReference type="EC" id="2.7.13.3"/>
    </reaction>
</comment>
<evidence type="ECO:0000256" key="7">
    <source>
        <dbReference type="ARBA" id="ARBA00022840"/>
    </source>
</evidence>
<dbReference type="InterPro" id="IPR011712">
    <property type="entry name" value="Sig_transdc_His_kin_sub3_dim/P"/>
</dbReference>
<dbReference type="Gene3D" id="1.20.5.1930">
    <property type="match status" value="1"/>
</dbReference>
<dbReference type="InterPro" id="IPR005467">
    <property type="entry name" value="His_kinase_dom"/>
</dbReference>
<dbReference type="OrthoDB" id="227596at2"/>
<dbReference type="PROSITE" id="PS50109">
    <property type="entry name" value="HIS_KIN"/>
    <property type="match status" value="1"/>
</dbReference>
<dbReference type="AlphaFoldDB" id="A0A3N4ZGV4"/>